<proteinExistence type="inferred from homology"/>
<comment type="caution">
    <text evidence="6">The sequence shown here is derived from an EMBL/GenBank/DDBJ whole genome shotgun (WGS) entry which is preliminary data.</text>
</comment>
<dbReference type="PANTHER" id="PTHR30537">
    <property type="entry name" value="HTH-TYPE TRANSCRIPTIONAL REGULATOR"/>
    <property type="match status" value="1"/>
</dbReference>
<dbReference type="Gene3D" id="3.40.190.10">
    <property type="entry name" value="Periplasmic binding protein-like II"/>
    <property type="match status" value="2"/>
</dbReference>
<evidence type="ECO:0000256" key="1">
    <source>
        <dbReference type="ARBA" id="ARBA00009437"/>
    </source>
</evidence>
<comment type="similarity">
    <text evidence="1">Belongs to the LysR transcriptional regulatory family.</text>
</comment>
<reference evidence="6" key="2">
    <citation type="submission" date="2020-09" db="EMBL/GenBank/DDBJ databases">
        <authorList>
            <person name="Sun Q."/>
            <person name="Zhou Y."/>
        </authorList>
    </citation>
    <scope>NUCLEOTIDE SEQUENCE</scope>
    <source>
        <strain evidence="6">CGMCC 1.16012</strain>
    </source>
</reference>
<dbReference type="InterPro" id="IPR000847">
    <property type="entry name" value="LysR_HTH_N"/>
</dbReference>
<dbReference type="OrthoDB" id="7328368at2"/>
<feature type="domain" description="HTH lysR-type" evidence="5">
    <location>
        <begin position="7"/>
        <end position="64"/>
    </location>
</feature>
<dbReference type="InterPro" id="IPR058163">
    <property type="entry name" value="LysR-type_TF_proteobact-type"/>
</dbReference>
<dbReference type="SUPFAM" id="SSF53850">
    <property type="entry name" value="Periplasmic binding protein-like II"/>
    <property type="match status" value="1"/>
</dbReference>
<organism evidence="6 7">
    <name type="scientific">Actibacterium pelagium</name>
    <dbReference type="NCBI Taxonomy" id="2029103"/>
    <lineage>
        <taxon>Bacteria</taxon>
        <taxon>Pseudomonadati</taxon>
        <taxon>Pseudomonadota</taxon>
        <taxon>Alphaproteobacteria</taxon>
        <taxon>Rhodobacterales</taxon>
        <taxon>Roseobacteraceae</taxon>
        <taxon>Actibacterium</taxon>
    </lineage>
</organism>
<dbReference type="Pfam" id="PF00126">
    <property type="entry name" value="HTH_1"/>
    <property type="match status" value="1"/>
</dbReference>
<protein>
    <submittedName>
        <fullName evidence="6">LysR family transcriptional regulator</fullName>
    </submittedName>
</protein>
<keyword evidence="4" id="KW-0804">Transcription</keyword>
<keyword evidence="3" id="KW-0238">DNA-binding</keyword>
<evidence type="ECO:0000313" key="6">
    <source>
        <dbReference type="EMBL" id="GGE61273.1"/>
    </source>
</evidence>
<dbReference type="EMBL" id="BMKN01000003">
    <property type="protein sequence ID" value="GGE61273.1"/>
    <property type="molecule type" value="Genomic_DNA"/>
</dbReference>
<dbReference type="InterPro" id="IPR036390">
    <property type="entry name" value="WH_DNA-bd_sf"/>
</dbReference>
<dbReference type="InterPro" id="IPR005119">
    <property type="entry name" value="LysR_subst-bd"/>
</dbReference>
<dbReference type="PROSITE" id="PS50931">
    <property type="entry name" value="HTH_LYSR"/>
    <property type="match status" value="1"/>
</dbReference>
<dbReference type="Proteomes" id="UP000606730">
    <property type="component" value="Unassembled WGS sequence"/>
</dbReference>
<dbReference type="Gene3D" id="1.10.10.10">
    <property type="entry name" value="Winged helix-like DNA-binding domain superfamily/Winged helix DNA-binding domain"/>
    <property type="match status" value="1"/>
</dbReference>
<dbReference type="GO" id="GO:0003700">
    <property type="term" value="F:DNA-binding transcription factor activity"/>
    <property type="evidence" value="ECO:0007669"/>
    <property type="project" value="InterPro"/>
</dbReference>
<gene>
    <name evidence="6" type="ORF">GCM10011517_31030</name>
</gene>
<keyword evidence="7" id="KW-1185">Reference proteome</keyword>
<dbReference type="RefSeq" id="WP_095595413.1">
    <property type="nucleotide sequence ID" value="NZ_BMKN01000003.1"/>
</dbReference>
<evidence type="ECO:0000256" key="3">
    <source>
        <dbReference type="ARBA" id="ARBA00023125"/>
    </source>
</evidence>
<evidence type="ECO:0000256" key="2">
    <source>
        <dbReference type="ARBA" id="ARBA00023015"/>
    </source>
</evidence>
<evidence type="ECO:0000313" key="7">
    <source>
        <dbReference type="Proteomes" id="UP000606730"/>
    </source>
</evidence>
<accession>A0A917ALZ9</accession>
<keyword evidence="2" id="KW-0805">Transcription regulation</keyword>
<sequence length="295" mass="32627">MDWRRLPSLNALKAFSAVAEAGSYSRAGEMLNVTHAAVMQQVKALEAHLDQQLVTRSGRKIALTMEGQLLAREIRIGFRRILDGVEALGDIQNTRPVQVTMSPAFAVRWLMPRIADFQSRHPDVTLLLNPSGMLVDLSSGGMEVAIRYSRLEELPVGADVLIKVDLVVAGTPSLIESIEITNPGDLVHIPWLQELGTNEVGDWLARCGVKLDRPIMISHMPGNLILDAVKRGDGITYTVKQWIEEDLQSGDLVGLFPEERVGAFYIHTLPGEPRRSARVFINWLKTQAEDFGDGT</sequence>
<evidence type="ECO:0000256" key="4">
    <source>
        <dbReference type="ARBA" id="ARBA00023163"/>
    </source>
</evidence>
<reference evidence="6" key="1">
    <citation type="journal article" date="2014" name="Int. J. Syst. Evol. Microbiol.">
        <title>Complete genome sequence of Corynebacterium casei LMG S-19264T (=DSM 44701T), isolated from a smear-ripened cheese.</title>
        <authorList>
            <consortium name="US DOE Joint Genome Institute (JGI-PGF)"/>
            <person name="Walter F."/>
            <person name="Albersmeier A."/>
            <person name="Kalinowski J."/>
            <person name="Ruckert C."/>
        </authorList>
    </citation>
    <scope>NUCLEOTIDE SEQUENCE</scope>
    <source>
        <strain evidence="6">CGMCC 1.16012</strain>
    </source>
</reference>
<dbReference type="SUPFAM" id="SSF46785">
    <property type="entry name" value="Winged helix' DNA-binding domain"/>
    <property type="match status" value="1"/>
</dbReference>
<dbReference type="InterPro" id="IPR036388">
    <property type="entry name" value="WH-like_DNA-bd_sf"/>
</dbReference>
<dbReference type="GO" id="GO:0003677">
    <property type="term" value="F:DNA binding"/>
    <property type="evidence" value="ECO:0007669"/>
    <property type="project" value="UniProtKB-KW"/>
</dbReference>
<evidence type="ECO:0000259" key="5">
    <source>
        <dbReference type="PROSITE" id="PS50931"/>
    </source>
</evidence>
<dbReference type="PANTHER" id="PTHR30537:SF5">
    <property type="entry name" value="HTH-TYPE TRANSCRIPTIONAL ACTIVATOR TTDR-RELATED"/>
    <property type="match status" value="1"/>
</dbReference>
<name>A0A917ALZ9_9RHOB</name>
<dbReference type="Pfam" id="PF03466">
    <property type="entry name" value="LysR_substrate"/>
    <property type="match status" value="1"/>
</dbReference>
<dbReference type="AlphaFoldDB" id="A0A917ALZ9"/>